<name>A0A6B8M6X9_9HYPH</name>
<organism evidence="1 2">
    <name type="scientific">Methylocystis parvus</name>
    <dbReference type="NCBI Taxonomy" id="134"/>
    <lineage>
        <taxon>Bacteria</taxon>
        <taxon>Pseudomonadati</taxon>
        <taxon>Pseudomonadota</taxon>
        <taxon>Alphaproteobacteria</taxon>
        <taxon>Hyphomicrobiales</taxon>
        <taxon>Methylocystaceae</taxon>
        <taxon>Methylocystis</taxon>
    </lineage>
</organism>
<dbReference type="AlphaFoldDB" id="A0A6B8M6X9"/>
<evidence type="ECO:0000313" key="1">
    <source>
        <dbReference type="EMBL" id="QGM98216.1"/>
    </source>
</evidence>
<dbReference type="Gene3D" id="3.20.20.60">
    <property type="entry name" value="Phosphoenolpyruvate-binding domains"/>
    <property type="match status" value="1"/>
</dbReference>
<dbReference type="SUPFAM" id="SSF51621">
    <property type="entry name" value="Phosphoenolpyruvate/pyruvate domain"/>
    <property type="match status" value="1"/>
</dbReference>
<reference evidence="1 2" key="1">
    <citation type="submission" date="2019-09" db="EMBL/GenBank/DDBJ databases">
        <title>Isolation and complete genome sequencing of Methylocystis species.</title>
        <authorList>
            <person name="Rumah B.L."/>
            <person name="Stead C.E."/>
            <person name="Stevens B.C."/>
            <person name="Minton N.P."/>
            <person name="Grosse-Honebrink A."/>
            <person name="Zhang Y."/>
        </authorList>
    </citation>
    <scope>NUCLEOTIDE SEQUENCE [LARGE SCALE GENOMIC DNA]</scope>
    <source>
        <strain evidence="1 2">BRCS2</strain>
    </source>
</reference>
<dbReference type="Proteomes" id="UP000422569">
    <property type="component" value="Chromosome"/>
</dbReference>
<dbReference type="InterPro" id="IPR040442">
    <property type="entry name" value="Pyrv_kinase-like_dom_sf"/>
</dbReference>
<dbReference type="RefSeq" id="WP_016921588.1">
    <property type="nucleotide sequence ID" value="NZ_CP044331.1"/>
</dbReference>
<dbReference type="GO" id="GO:0003824">
    <property type="term" value="F:catalytic activity"/>
    <property type="evidence" value="ECO:0007669"/>
    <property type="project" value="InterPro"/>
</dbReference>
<dbReference type="EMBL" id="CP044331">
    <property type="protein sequence ID" value="QGM98216.1"/>
    <property type="molecule type" value="Genomic_DNA"/>
</dbReference>
<sequence>MRSILIHSPARRESAEIALASRAGALLLQPAGEGESREAALRWMRAFVERARASADRPQLFVQVAPVTDAAIDADLIALVAAGLDGVFLEGCEGRAHVQHLSAKLSVREAAAGLPAGSVKIIALAAQTPAGVFALGGYKDASTRLAGLALDGTTLPGGSGARDAARALLLLGAASARLPAFDMAPDLEGAALEKACAAARREGFAGMIARSGAQIGPIESAYRAA</sequence>
<gene>
    <name evidence="1" type="ORF">F7D14_12520</name>
</gene>
<protein>
    <submittedName>
        <fullName evidence="1">Aldolase</fullName>
    </submittedName>
</protein>
<proteinExistence type="predicted"/>
<evidence type="ECO:0000313" key="2">
    <source>
        <dbReference type="Proteomes" id="UP000422569"/>
    </source>
</evidence>
<dbReference type="KEGG" id="mpar:F7D14_12520"/>
<keyword evidence="2" id="KW-1185">Reference proteome</keyword>
<accession>A0A6B8M6X9</accession>
<dbReference type="InterPro" id="IPR015813">
    <property type="entry name" value="Pyrv/PenolPyrv_kinase-like_dom"/>
</dbReference>